<evidence type="ECO:0000256" key="3">
    <source>
        <dbReference type="ARBA" id="ARBA00022692"/>
    </source>
</evidence>
<dbReference type="Pfam" id="PF07690">
    <property type="entry name" value="MFS_1"/>
    <property type="match status" value="1"/>
</dbReference>
<dbReference type="EMBL" id="NEXX01000002">
    <property type="protein sequence ID" value="OUY07666.1"/>
    <property type="molecule type" value="Genomic_DNA"/>
</dbReference>
<feature type="transmembrane region" description="Helical" evidence="6">
    <location>
        <begin position="312"/>
        <end position="331"/>
    </location>
</feature>
<dbReference type="PROSITE" id="PS50850">
    <property type="entry name" value="MFS"/>
    <property type="match status" value="1"/>
</dbReference>
<keyword evidence="9" id="KW-1185">Reference proteome</keyword>
<feature type="transmembrane region" description="Helical" evidence="6">
    <location>
        <begin position="90"/>
        <end position="108"/>
    </location>
</feature>
<feature type="transmembrane region" description="Helical" evidence="6">
    <location>
        <begin position="148"/>
        <end position="171"/>
    </location>
</feature>
<sequence length="437" mass="47791">MVKNKAMGATSEVSKIYRKIDLRILPFLLVCYFIAYLDRVNIGFAKLHMQSDLGLSDAAYGLGAGIFFIGYAIFETPSNLLLTKIGARKTLSRVMLLWGITSSCMFLVNNEINFYILRFFLGVFEAGFAPGMIYYLTLWYGRDRLARVMAITMLAGPIGSIIGAPLSTWIMTEFAGIGGLKSWQWMFLIEGFPAVILGILALKLLVDAPSQAKWLSDDEKKIHAKLVISSDNAHSSFRAALKDPRIYLMAFGYFCLICGIYSMSFWLPSLIRDSGVNDLMSIGFLSAIPYIAAIIFMQIFGRTSDIYNERRWHTSIPAFIAAISLAISTVFTENLLVSLIFLSLGTAFIWSAYTVFWAIPAQYLQGTAAAGGIAVINTIGLLGGFVSPTLIGLLKSYTGSSSAGVLAMALIVGFGSILLAANKPRTKVSLTNSSLIK</sequence>
<dbReference type="PANTHER" id="PTHR43791:SF36">
    <property type="entry name" value="TRANSPORTER, PUTATIVE (AFU_ORTHOLOGUE AFUA_6G08340)-RELATED"/>
    <property type="match status" value="1"/>
</dbReference>
<dbReference type="FunFam" id="1.20.1250.20:FF:000018">
    <property type="entry name" value="MFS transporter permease"/>
    <property type="match status" value="1"/>
</dbReference>
<dbReference type="InterPro" id="IPR020846">
    <property type="entry name" value="MFS_dom"/>
</dbReference>
<dbReference type="SUPFAM" id="SSF103473">
    <property type="entry name" value="MFS general substrate transporter"/>
    <property type="match status" value="1"/>
</dbReference>
<keyword evidence="5 6" id="KW-0472">Membrane</keyword>
<keyword evidence="4 6" id="KW-1133">Transmembrane helix</keyword>
<dbReference type="GO" id="GO:0022857">
    <property type="term" value="F:transmembrane transporter activity"/>
    <property type="evidence" value="ECO:0007669"/>
    <property type="project" value="InterPro"/>
</dbReference>
<evidence type="ECO:0000256" key="1">
    <source>
        <dbReference type="ARBA" id="ARBA00004141"/>
    </source>
</evidence>
<name>A0A1Z9YZN5_9GAMM</name>
<evidence type="ECO:0000256" key="2">
    <source>
        <dbReference type="ARBA" id="ARBA00022448"/>
    </source>
</evidence>
<dbReference type="Gene3D" id="1.20.1250.20">
    <property type="entry name" value="MFS general substrate transporter like domains"/>
    <property type="match status" value="2"/>
</dbReference>
<evidence type="ECO:0000313" key="8">
    <source>
        <dbReference type="EMBL" id="OUY07666.1"/>
    </source>
</evidence>
<feature type="transmembrane region" description="Helical" evidence="6">
    <location>
        <begin position="279"/>
        <end position="300"/>
    </location>
</feature>
<keyword evidence="3 6" id="KW-0812">Transmembrane</keyword>
<feature type="transmembrane region" description="Helical" evidence="6">
    <location>
        <begin position="58"/>
        <end position="78"/>
    </location>
</feature>
<keyword evidence="2" id="KW-0813">Transport</keyword>
<reference evidence="8 9" key="1">
    <citation type="submission" date="2017-05" db="EMBL/GenBank/DDBJ databases">
        <title>Acinetobacter populi ANC 5415 (= PBJ7), whole genome shotgun sequencing project.</title>
        <authorList>
            <person name="Nemec A."/>
            <person name="Radolfova-Krizova L."/>
        </authorList>
    </citation>
    <scope>NUCLEOTIDE SEQUENCE [LARGE SCALE GENOMIC DNA]</scope>
    <source>
        <strain evidence="8 9">PBJ7</strain>
    </source>
</reference>
<accession>A0A1Z9YZN5</accession>
<protein>
    <submittedName>
        <fullName evidence="8">MFS transporter</fullName>
    </submittedName>
</protein>
<feature type="transmembrane region" description="Helical" evidence="6">
    <location>
        <begin position="183"/>
        <end position="206"/>
    </location>
</feature>
<comment type="subcellular location">
    <subcellularLocation>
        <location evidence="1">Membrane</location>
        <topology evidence="1">Multi-pass membrane protein</topology>
    </subcellularLocation>
</comment>
<feature type="transmembrane region" description="Helical" evidence="6">
    <location>
        <begin position="371"/>
        <end position="391"/>
    </location>
</feature>
<dbReference type="InterPro" id="IPR011701">
    <property type="entry name" value="MFS"/>
</dbReference>
<evidence type="ECO:0000256" key="4">
    <source>
        <dbReference type="ARBA" id="ARBA00022989"/>
    </source>
</evidence>
<evidence type="ECO:0000259" key="7">
    <source>
        <dbReference type="PROSITE" id="PS50850"/>
    </source>
</evidence>
<evidence type="ECO:0000256" key="5">
    <source>
        <dbReference type="ARBA" id="ARBA00023136"/>
    </source>
</evidence>
<evidence type="ECO:0000256" key="6">
    <source>
        <dbReference type="SAM" id="Phobius"/>
    </source>
</evidence>
<dbReference type="GO" id="GO:0005886">
    <property type="term" value="C:plasma membrane"/>
    <property type="evidence" value="ECO:0007669"/>
    <property type="project" value="TreeGrafter"/>
</dbReference>
<organism evidence="8 9">
    <name type="scientific">Acinetobacter populi</name>
    <dbReference type="NCBI Taxonomy" id="1582270"/>
    <lineage>
        <taxon>Bacteria</taxon>
        <taxon>Pseudomonadati</taxon>
        <taxon>Pseudomonadota</taxon>
        <taxon>Gammaproteobacteria</taxon>
        <taxon>Moraxellales</taxon>
        <taxon>Moraxellaceae</taxon>
        <taxon>Acinetobacter</taxon>
    </lineage>
</organism>
<feature type="transmembrane region" description="Helical" evidence="6">
    <location>
        <begin position="337"/>
        <end position="359"/>
    </location>
</feature>
<dbReference type="OrthoDB" id="9773957at2"/>
<proteinExistence type="predicted"/>
<comment type="caution">
    <text evidence="8">The sequence shown here is derived from an EMBL/GenBank/DDBJ whole genome shotgun (WGS) entry which is preliminary data.</text>
</comment>
<dbReference type="AlphaFoldDB" id="A0A1Z9YZN5"/>
<feature type="transmembrane region" description="Helical" evidence="6">
    <location>
        <begin position="20"/>
        <end position="38"/>
    </location>
</feature>
<dbReference type="InterPro" id="IPR036259">
    <property type="entry name" value="MFS_trans_sf"/>
</dbReference>
<feature type="transmembrane region" description="Helical" evidence="6">
    <location>
        <begin position="114"/>
        <end position="136"/>
    </location>
</feature>
<evidence type="ECO:0000313" key="9">
    <source>
        <dbReference type="Proteomes" id="UP000196536"/>
    </source>
</evidence>
<dbReference type="RefSeq" id="WP_087620214.1">
    <property type="nucleotide sequence ID" value="NZ_NEXX01000002.1"/>
</dbReference>
<dbReference type="Proteomes" id="UP000196536">
    <property type="component" value="Unassembled WGS sequence"/>
</dbReference>
<gene>
    <name evidence="8" type="ORF">CAP51_07955</name>
</gene>
<feature type="transmembrane region" description="Helical" evidence="6">
    <location>
        <begin position="246"/>
        <end position="267"/>
    </location>
</feature>
<dbReference type="CDD" id="cd17319">
    <property type="entry name" value="MFS_ExuT_GudP_like"/>
    <property type="match status" value="1"/>
</dbReference>
<dbReference type="PANTHER" id="PTHR43791">
    <property type="entry name" value="PERMEASE-RELATED"/>
    <property type="match status" value="1"/>
</dbReference>
<feature type="domain" description="Major facilitator superfamily (MFS) profile" evidence="7">
    <location>
        <begin position="24"/>
        <end position="427"/>
    </location>
</feature>
<feature type="transmembrane region" description="Helical" evidence="6">
    <location>
        <begin position="403"/>
        <end position="421"/>
    </location>
</feature>